<dbReference type="GO" id="GO:0005524">
    <property type="term" value="F:ATP binding"/>
    <property type="evidence" value="ECO:0007669"/>
    <property type="project" value="UniProtKB-KW"/>
</dbReference>
<protein>
    <submittedName>
        <fullName evidence="4">Nucleoside ABC transporter ATP-binding protein</fullName>
    </submittedName>
</protein>
<name>A0A286GV57_9ACTN</name>
<dbReference type="InterPro" id="IPR027417">
    <property type="entry name" value="P-loop_NTPase"/>
</dbReference>
<dbReference type="CDD" id="cd03216">
    <property type="entry name" value="ABC_Carb_Monos_I"/>
    <property type="match status" value="1"/>
</dbReference>
<dbReference type="PROSITE" id="PS50893">
    <property type="entry name" value="ABC_TRANSPORTER_2"/>
    <property type="match status" value="2"/>
</dbReference>
<dbReference type="InterPro" id="IPR003439">
    <property type="entry name" value="ABC_transporter-like_ATP-bd"/>
</dbReference>
<organism evidence="4 5">
    <name type="scientific">Blastococcus haudaquaticus</name>
    <dbReference type="NCBI Taxonomy" id="1938745"/>
    <lineage>
        <taxon>Bacteria</taxon>
        <taxon>Bacillati</taxon>
        <taxon>Actinomycetota</taxon>
        <taxon>Actinomycetes</taxon>
        <taxon>Geodermatophilales</taxon>
        <taxon>Geodermatophilaceae</taxon>
        <taxon>Blastococcus</taxon>
    </lineage>
</organism>
<dbReference type="RefSeq" id="WP_097183841.1">
    <property type="nucleotide sequence ID" value="NZ_OCNK01000002.1"/>
</dbReference>
<dbReference type="SUPFAM" id="SSF52540">
    <property type="entry name" value="P-loop containing nucleoside triphosphate hydrolases"/>
    <property type="match status" value="2"/>
</dbReference>
<evidence type="ECO:0000313" key="4">
    <source>
        <dbReference type="EMBL" id="SOD99066.1"/>
    </source>
</evidence>
<keyword evidence="2 4" id="KW-0067">ATP-binding</keyword>
<dbReference type="Gene3D" id="3.40.50.300">
    <property type="entry name" value="P-loop containing nucleotide triphosphate hydrolases"/>
    <property type="match status" value="2"/>
</dbReference>
<gene>
    <name evidence="4" type="ORF">SAMN06272739_2156</name>
</gene>
<evidence type="ECO:0000256" key="2">
    <source>
        <dbReference type="ARBA" id="ARBA00022840"/>
    </source>
</evidence>
<dbReference type="OrthoDB" id="39350at2"/>
<dbReference type="InterPro" id="IPR050107">
    <property type="entry name" value="ABC_carbohydrate_import_ATPase"/>
</dbReference>
<dbReference type="CDD" id="cd03215">
    <property type="entry name" value="ABC_Carb_Monos_II"/>
    <property type="match status" value="1"/>
</dbReference>
<feature type="domain" description="ABC transporter" evidence="3">
    <location>
        <begin position="20"/>
        <end position="255"/>
    </location>
</feature>
<dbReference type="SMART" id="SM00382">
    <property type="entry name" value="AAA"/>
    <property type="match status" value="1"/>
</dbReference>
<dbReference type="AlphaFoldDB" id="A0A286GV57"/>
<evidence type="ECO:0000313" key="5">
    <source>
        <dbReference type="Proteomes" id="UP000219482"/>
    </source>
</evidence>
<dbReference type="PROSITE" id="PS00211">
    <property type="entry name" value="ABC_TRANSPORTER_1"/>
    <property type="match status" value="1"/>
</dbReference>
<dbReference type="Proteomes" id="UP000219482">
    <property type="component" value="Unassembled WGS sequence"/>
</dbReference>
<accession>A0A286GV57</accession>
<dbReference type="GO" id="GO:0016887">
    <property type="term" value="F:ATP hydrolysis activity"/>
    <property type="evidence" value="ECO:0007669"/>
    <property type="project" value="InterPro"/>
</dbReference>
<feature type="domain" description="ABC transporter" evidence="3">
    <location>
        <begin position="272"/>
        <end position="516"/>
    </location>
</feature>
<reference evidence="5" key="1">
    <citation type="submission" date="2017-09" db="EMBL/GenBank/DDBJ databases">
        <authorList>
            <person name="Varghese N."/>
            <person name="Submissions S."/>
        </authorList>
    </citation>
    <scope>NUCLEOTIDE SEQUENCE [LARGE SCALE GENOMIC DNA]</scope>
    <source>
        <strain evidence="5">DSM 44270</strain>
    </source>
</reference>
<dbReference type="PANTHER" id="PTHR43790:SF4">
    <property type="entry name" value="GUANOSINE IMPORT ATP-BINDING PROTEIN NUPO"/>
    <property type="match status" value="1"/>
</dbReference>
<evidence type="ECO:0000256" key="1">
    <source>
        <dbReference type="ARBA" id="ARBA00022741"/>
    </source>
</evidence>
<dbReference type="InterPro" id="IPR003593">
    <property type="entry name" value="AAA+_ATPase"/>
</dbReference>
<dbReference type="EMBL" id="OCNK01000002">
    <property type="protein sequence ID" value="SOD99066.1"/>
    <property type="molecule type" value="Genomic_DNA"/>
</dbReference>
<sequence length="527" mass="55189">MTDLHPDDARPAAGADTPAAELRGITKRFGPVLAVDGVDLVLERGTVHAVVGENGAGKSTLMSVLYGLQRPDAGAVLRNGRELRLRSPLDAIDAGLGMVHQHFRLFGSLTVAENVVYRAEPGRWGVYDRRAAEQRVTELAGRFGLDVDPSARVDTLPLGVRQRVEILKALHRQAEVLILDEPTAVLTPGEVDSLFAVVRSMAAQGTTVALVTHKVREVLEATDRVTVLRDGVVSARLETARTTAGEIVEAMIGRGLKPAVNPRGAVSGEPVLEVSDLRLAAAPGAAGVHGVSLQVRPGEVVGIAGVSGNGQREVVESVLGLRSPDGGSVLLHGQDLAGLGVRERRGRGIAYVPEDRPGMGTAASLSVADNLALGHHRTPPLGSRARLSPRAVRAQAGELVRRLGVKTAGVNAPLASLSGGNAQKVVLARELHHEAPLLVVEQPTQGVDVGAGEEIHRLLLDYRARGGAVLLVSYEISELRALADRVLVMLDGVVTADLDAADATEEVLGAAMVHATRPDDGSSRAGS</sequence>
<dbReference type="PANTHER" id="PTHR43790">
    <property type="entry name" value="CARBOHYDRATE TRANSPORT ATP-BINDING PROTEIN MG119-RELATED"/>
    <property type="match status" value="1"/>
</dbReference>
<dbReference type="Pfam" id="PF00005">
    <property type="entry name" value="ABC_tran"/>
    <property type="match status" value="2"/>
</dbReference>
<dbReference type="InterPro" id="IPR017871">
    <property type="entry name" value="ABC_transporter-like_CS"/>
</dbReference>
<proteinExistence type="predicted"/>
<keyword evidence="5" id="KW-1185">Reference proteome</keyword>
<keyword evidence="1" id="KW-0547">Nucleotide-binding</keyword>
<evidence type="ECO:0000259" key="3">
    <source>
        <dbReference type="PROSITE" id="PS50893"/>
    </source>
</evidence>